<keyword evidence="6" id="KW-1185">Reference proteome</keyword>
<evidence type="ECO:0000256" key="1">
    <source>
        <dbReference type="ARBA" id="ARBA00023115"/>
    </source>
</evidence>
<dbReference type="GO" id="GO:0008171">
    <property type="term" value="F:O-methyltransferase activity"/>
    <property type="evidence" value="ECO:0007669"/>
    <property type="project" value="InterPro"/>
</dbReference>
<dbReference type="EMBL" id="PTIU01000003">
    <property type="protein sequence ID" value="PPK55999.1"/>
    <property type="molecule type" value="Genomic_DNA"/>
</dbReference>
<keyword evidence="4" id="KW-0808">Transferase</keyword>
<gene>
    <name evidence="4" type="ORF">B0H24_1003196</name>
    <name evidence="3" type="ORF">BY455_103196</name>
</gene>
<dbReference type="RefSeq" id="WP_104415188.1">
    <property type="nucleotide sequence ID" value="NZ_PTIT01000003.1"/>
</dbReference>
<dbReference type="InterPro" id="IPR001077">
    <property type="entry name" value="COMT_C"/>
</dbReference>
<dbReference type="InterPro" id="IPR029063">
    <property type="entry name" value="SAM-dependent_MTases_sf"/>
</dbReference>
<keyword evidence="4" id="KW-0489">Methyltransferase</keyword>
<sequence length="261" mass="29837">MGTIINRPAIKGDIVHVARDKLGNILVIDDRKHRILSFDSVFEQSKILRTAPHLPVHEYNRAMLMPIVWQEPARVTVLGLGGGALSHGLHKLLPESRIEVFELREKVVEIARDWFSLPLSERLNVTVGDARLAVEELPPASTDMILTDLYTADRMSPAQAQRQFIKACSRALSDTGWLALNYHRMPERDGNLFRELRRQFPVLLVFKSKTNNWVIYGCKKLFDPWTLPSNRSKELEKRLPVGWPKLLKKVSMLARDDDAQS</sequence>
<dbReference type="SUPFAM" id="SSF53335">
    <property type="entry name" value="S-adenosyl-L-methionine-dependent methyltransferases"/>
    <property type="match status" value="1"/>
</dbReference>
<protein>
    <submittedName>
        <fullName evidence="4">O-methyltransferase</fullName>
    </submittedName>
</protein>
<dbReference type="AlphaFoldDB" id="A0A2S6G9R4"/>
<proteinExistence type="predicted"/>
<reference evidence="3 6" key="1">
    <citation type="submission" date="2018-02" db="EMBL/GenBank/DDBJ databases">
        <title>Deep subsurface shale carbon reservoir microbial communities from Ohio and West Virginia, USA.</title>
        <authorList>
            <person name="Wrighton K."/>
        </authorList>
    </citation>
    <scope>NUCLEOTIDE SEQUENCE [LARGE SCALE GENOMIC DNA]</scope>
    <source>
        <strain evidence="3 6">UTICA-S1B6</strain>
    </source>
</reference>
<dbReference type="GO" id="GO:0032259">
    <property type="term" value="P:methylation"/>
    <property type="evidence" value="ECO:0007669"/>
    <property type="project" value="UniProtKB-KW"/>
</dbReference>
<dbReference type="PANTHER" id="PTHR43317">
    <property type="entry name" value="THERMOSPERMINE SYNTHASE ACAULIS5"/>
    <property type="match status" value="1"/>
</dbReference>
<dbReference type="Proteomes" id="UP000239446">
    <property type="component" value="Unassembled WGS sequence"/>
</dbReference>
<accession>A0A2S6G9R4</accession>
<evidence type="ECO:0000259" key="2">
    <source>
        <dbReference type="Pfam" id="PF00891"/>
    </source>
</evidence>
<dbReference type="GO" id="GO:0006596">
    <property type="term" value="P:polyamine biosynthetic process"/>
    <property type="evidence" value="ECO:0007669"/>
    <property type="project" value="UniProtKB-KW"/>
</dbReference>
<reference evidence="4 5" key="2">
    <citation type="submission" date="2018-02" db="EMBL/GenBank/DDBJ databases">
        <title>Subsurface microbial communities from deep shales in Ohio and West Virginia, USA.</title>
        <authorList>
            <person name="Wrighton K."/>
        </authorList>
    </citation>
    <scope>NUCLEOTIDE SEQUENCE [LARGE SCALE GENOMIC DNA]</scope>
    <source>
        <strain evidence="4 5">UTICA-S1B9</strain>
    </source>
</reference>
<dbReference type="Proteomes" id="UP000239648">
    <property type="component" value="Unassembled WGS sequence"/>
</dbReference>
<dbReference type="STRING" id="930118.SAMN05216429_101377"/>
<keyword evidence="1" id="KW-0620">Polyamine biosynthesis</keyword>
<evidence type="ECO:0000313" key="6">
    <source>
        <dbReference type="Proteomes" id="UP000239648"/>
    </source>
</evidence>
<organism evidence="4 5">
    <name type="scientific">Marinobacter persicus</name>
    <dbReference type="NCBI Taxonomy" id="930118"/>
    <lineage>
        <taxon>Bacteria</taxon>
        <taxon>Pseudomonadati</taxon>
        <taxon>Pseudomonadota</taxon>
        <taxon>Gammaproteobacteria</taxon>
        <taxon>Pseudomonadales</taxon>
        <taxon>Marinobacteraceae</taxon>
        <taxon>Marinobacter</taxon>
    </lineage>
</organism>
<dbReference type="Pfam" id="PF00891">
    <property type="entry name" value="Methyltransf_2"/>
    <property type="match status" value="1"/>
</dbReference>
<feature type="domain" description="O-methyltransferase C-terminal" evidence="2">
    <location>
        <begin position="76"/>
        <end position="176"/>
    </location>
</feature>
<dbReference type="Gene3D" id="3.40.50.150">
    <property type="entry name" value="Vaccinia Virus protein VP39"/>
    <property type="match status" value="1"/>
</dbReference>
<dbReference type="OrthoDB" id="9761985at2"/>
<dbReference type="PANTHER" id="PTHR43317:SF1">
    <property type="entry name" value="THERMOSPERMINE SYNTHASE ACAULIS5"/>
    <property type="match status" value="1"/>
</dbReference>
<evidence type="ECO:0000313" key="3">
    <source>
        <dbReference type="EMBL" id="PPK53122.1"/>
    </source>
</evidence>
<evidence type="ECO:0000313" key="4">
    <source>
        <dbReference type="EMBL" id="PPK55999.1"/>
    </source>
</evidence>
<evidence type="ECO:0000313" key="5">
    <source>
        <dbReference type="Proteomes" id="UP000239446"/>
    </source>
</evidence>
<dbReference type="EMBL" id="PTIT01000003">
    <property type="protein sequence ID" value="PPK53122.1"/>
    <property type="molecule type" value="Genomic_DNA"/>
</dbReference>
<dbReference type="CDD" id="cd02440">
    <property type="entry name" value="AdoMet_MTases"/>
    <property type="match status" value="1"/>
</dbReference>
<comment type="caution">
    <text evidence="4">The sequence shown here is derived from an EMBL/GenBank/DDBJ whole genome shotgun (WGS) entry which is preliminary data.</text>
</comment>
<name>A0A2S6G9R4_9GAMM</name>